<dbReference type="EMBL" id="JAPDNS010000001">
    <property type="protein sequence ID" value="MCW3482988.1"/>
    <property type="molecule type" value="Genomic_DNA"/>
</dbReference>
<name>A0ABT3IGA9_9BACT</name>
<accession>A0ABT3IGA9</accession>
<dbReference type="SUPFAM" id="SSF52172">
    <property type="entry name" value="CheY-like"/>
    <property type="match status" value="1"/>
</dbReference>
<evidence type="ECO:0000313" key="4">
    <source>
        <dbReference type="Proteomes" id="UP001207742"/>
    </source>
</evidence>
<keyword evidence="4" id="KW-1185">Reference proteome</keyword>
<dbReference type="InterPro" id="IPR001789">
    <property type="entry name" value="Sig_transdc_resp-reg_receiver"/>
</dbReference>
<dbReference type="Proteomes" id="UP001207742">
    <property type="component" value="Unassembled WGS sequence"/>
</dbReference>
<organism evidence="3 4">
    <name type="scientific">Chitinophaga nivalis</name>
    <dbReference type="NCBI Taxonomy" id="2991709"/>
    <lineage>
        <taxon>Bacteria</taxon>
        <taxon>Pseudomonadati</taxon>
        <taxon>Bacteroidota</taxon>
        <taxon>Chitinophagia</taxon>
        <taxon>Chitinophagales</taxon>
        <taxon>Chitinophagaceae</taxon>
        <taxon>Chitinophaga</taxon>
    </lineage>
</organism>
<dbReference type="PROSITE" id="PS50110">
    <property type="entry name" value="RESPONSE_REGULATORY"/>
    <property type="match status" value="1"/>
</dbReference>
<dbReference type="PANTHER" id="PTHR44520">
    <property type="entry name" value="RESPONSE REGULATOR RCP1-RELATED"/>
    <property type="match status" value="1"/>
</dbReference>
<gene>
    <name evidence="3" type="ORF">OL497_03750</name>
</gene>
<dbReference type="SMART" id="SM00448">
    <property type="entry name" value="REC"/>
    <property type="match status" value="1"/>
</dbReference>
<feature type="modified residue" description="4-aspartylphosphate" evidence="1">
    <location>
        <position position="61"/>
    </location>
</feature>
<dbReference type="Pfam" id="PF00072">
    <property type="entry name" value="Response_reg"/>
    <property type="match status" value="1"/>
</dbReference>
<evidence type="ECO:0000259" key="2">
    <source>
        <dbReference type="PROSITE" id="PS50110"/>
    </source>
</evidence>
<dbReference type="InterPro" id="IPR011006">
    <property type="entry name" value="CheY-like_superfamily"/>
</dbReference>
<feature type="domain" description="Response regulatory" evidence="2">
    <location>
        <begin position="7"/>
        <end position="128"/>
    </location>
</feature>
<protein>
    <submittedName>
        <fullName evidence="3">Response regulator</fullName>
    </submittedName>
</protein>
<dbReference type="PANTHER" id="PTHR44520:SF1">
    <property type="entry name" value="TWO-COMPONENT SYSTEM REGULATORY PROTEIN"/>
    <property type="match status" value="1"/>
</dbReference>
<dbReference type="RefSeq" id="WP_264727863.1">
    <property type="nucleotide sequence ID" value="NZ_JAPDNR010000001.1"/>
</dbReference>
<reference evidence="3 4" key="1">
    <citation type="submission" date="2022-10" db="EMBL/GenBank/DDBJ databases">
        <title>Chitinophaga nivalis PC15 sp. nov., isolated from Pyeongchang county, South Korea.</title>
        <authorList>
            <person name="Trinh H.N."/>
        </authorList>
    </citation>
    <scope>NUCLEOTIDE SEQUENCE [LARGE SCALE GENOMIC DNA]</scope>
    <source>
        <strain evidence="3 4">PC14</strain>
    </source>
</reference>
<sequence length="131" mass="15283">MRKNTFTCLLIDDDLDDQEMLMLILKEIRQDITCITAGDGQEALDMLYKEYTFLPDMIFLDLNMPRMDGKECLHEIRKIERLLSVPVMIYSTSTDLRDMNDTRNHGANGYIVKQPNVHDLKKKLEDILLVC</sequence>
<keyword evidence="1" id="KW-0597">Phosphoprotein</keyword>
<proteinExistence type="predicted"/>
<comment type="caution">
    <text evidence="3">The sequence shown here is derived from an EMBL/GenBank/DDBJ whole genome shotgun (WGS) entry which is preliminary data.</text>
</comment>
<evidence type="ECO:0000256" key="1">
    <source>
        <dbReference type="PROSITE-ProRule" id="PRU00169"/>
    </source>
</evidence>
<dbReference type="InterPro" id="IPR052893">
    <property type="entry name" value="TCS_response_regulator"/>
</dbReference>
<dbReference type="Gene3D" id="3.40.50.2300">
    <property type="match status" value="1"/>
</dbReference>
<evidence type="ECO:0000313" key="3">
    <source>
        <dbReference type="EMBL" id="MCW3482988.1"/>
    </source>
</evidence>